<evidence type="ECO:0000313" key="3">
    <source>
        <dbReference type="Proteomes" id="UP000051401"/>
    </source>
</evidence>
<dbReference type="OrthoDB" id="7805566at2"/>
<sequence length="325" mass="34284">MVNIYGIGFACAAATFAVGADYVVQAKANGYAPGAYAFSDYVGEYNARLGETVSAFKTARRQSEAAHVHLPEAPKGWVRQEWEDPHADSDEALAGLPLITQMALKDELKKAAQVALFNTWDYVRGDEMIRLSARYIGNDSPERGIVSLGHLVSESYYGEAGPRYQPYAVVQGVPYFEVTGPEKQGGAQLALEAFLGDDIILGVAANAEPATVRAFLERIDYDGLNLMLDEPLAGVGSNAPKLTEEQELALGTAAAEARYEGEMLATAVKESTTGAEPEPAKPAASVVKLNGGQALGERASNGGVSRLQLSGGRSCLGAASGAFCD</sequence>
<keyword evidence="3" id="KW-1185">Reference proteome</keyword>
<evidence type="ECO:0000313" key="4">
    <source>
        <dbReference type="Proteomes" id="UP000325785"/>
    </source>
</evidence>
<organism evidence="1 3">
    <name type="scientific">Roseovarius indicus</name>
    <dbReference type="NCBI Taxonomy" id="540747"/>
    <lineage>
        <taxon>Bacteria</taxon>
        <taxon>Pseudomonadati</taxon>
        <taxon>Pseudomonadota</taxon>
        <taxon>Alphaproteobacteria</taxon>
        <taxon>Rhodobacterales</taxon>
        <taxon>Roseobacteraceae</taxon>
        <taxon>Roseovarius</taxon>
    </lineage>
</organism>
<dbReference type="EMBL" id="LAXI01000002">
    <property type="protein sequence ID" value="KRS18945.1"/>
    <property type="molecule type" value="Genomic_DNA"/>
</dbReference>
<dbReference type="KEGG" id="rid:RIdsm_01918"/>
<dbReference type="Proteomes" id="UP000051401">
    <property type="component" value="Unassembled WGS sequence"/>
</dbReference>
<gene>
    <name evidence="2" type="ORF">RIdsm_01918</name>
    <name evidence="1" type="ORF">XM52_04525</name>
</gene>
<name>A0A0T5PD06_9RHOB</name>
<evidence type="ECO:0000313" key="1">
    <source>
        <dbReference type="EMBL" id="KRS18945.1"/>
    </source>
</evidence>
<dbReference type="RefSeq" id="WP_057813720.1">
    <property type="nucleotide sequence ID" value="NZ_CP031598.1"/>
</dbReference>
<dbReference type="Proteomes" id="UP000325785">
    <property type="component" value="Chromosome"/>
</dbReference>
<reference evidence="1 3" key="1">
    <citation type="submission" date="2015-04" db="EMBL/GenBank/DDBJ databases">
        <title>The draft genome sequence of Roseovarius indicus B108T.</title>
        <authorList>
            <person name="Li G."/>
            <person name="Lai Q."/>
            <person name="Shao Z."/>
            <person name="Yan P."/>
        </authorList>
    </citation>
    <scope>NUCLEOTIDE SEQUENCE [LARGE SCALE GENOMIC DNA]</scope>
    <source>
        <strain evidence="1 3">B108</strain>
    </source>
</reference>
<evidence type="ECO:0000313" key="2">
    <source>
        <dbReference type="EMBL" id="QEW26123.1"/>
    </source>
</evidence>
<dbReference type="STRING" id="540747.SAMN04488031_103330"/>
<accession>A0A0T5PD06</accession>
<protein>
    <submittedName>
        <fullName evidence="1">Uncharacterized protein</fullName>
    </submittedName>
</protein>
<dbReference type="AlphaFoldDB" id="A0A0T5PD06"/>
<dbReference type="PATRIC" id="fig|540747.5.peg.2478"/>
<proteinExistence type="predicted"/>
<reference evidence="2 4" key="2">
    <citation type="submission" date="2018-08" db="EMBL/GenBank/DDBJ databases">
        <title>Genetic Globetrotter - A new plasmid hitch-hiking vast phylogenetic and geographic distances.</title>
        <authorList>
            <person name="Vollmers J."/>
            <person name="Petersen J."/>
        </authorList>
    </citation>
    <scope>NUCLEOTIDE SEQUENCE [LARGE SCALE GENOMIC DNA]</scope>
    <source>
        <strain evidence="2 4">DSM 26383</strain>
    </source>
</reference>
<dbReference type="EMBL" id="CP031598">
    <property type="protein sequence ID" value="QEW26123.1"/>
    <property type="molecule type" value="Genomic_DNA"/>
</dbReference>